<feature type="coiled-coil region" evidence="6">
    <location>
        <begin position="80"/>
        <end position="107"/>
    </location>
</feature>
<gene>
    <name evidence="8" type="ORF">C7380_10142</name>
</gene>
<dbReference type="InterPro" id="IPR002792">
    <property type="entry name" value="TRAM_dom"/>
</dbReference>
<dbReference type="InterPro" id="IPR029063">
    <property type="entry name" value="SAM-dependent_MTases_sf"/>
</dbReference>
<feature type="active site" evidence="5">
    <location>
        <position position="403"/>
    </location>
</feature>
<dbReference type="Gene3D" id="2.40.50.140">
    <property type="entry name" value="Nucleic acid-binding proteins"/>
    <property type="match status" value="1"/>
</dbReference>
<feature type="binding site" evidence="4">
    <location>
        <position position="276"/>
    </location>
    <ligand>
        <name>S-adenosyl-L-methionine</name>
        <dbReference type="ChEBI" id="CHEBI:59789"/>
    </ligand>
</feature>
<dbReference type="SUPFAM" id="SSF50249">
    <property type="entry name" value="Nucleic acid-binding proteins"/>
    <property type="match status" value="1"/>
</dbReference>
<dbReference type="Pfam" id="PF05958">
    <property type="entry name" value="tRNA_U5-meth_tr"/>
    <property type="match status" value="1"/>
</dbReference>
<proteinExistence type="inferred from homology"/>
<evidence type="ECO:0000256" key="5">
    <source>
        <dbReference type="PROSITE-ProRule" id="PRU10015"/>
    </source>
</evidence>
<dbReference type="Gene3D" id="3.40.50.150">
    <property type="entry name" value="Vaccinia Virus protein VP39"/>
    <property type="match status" value="1"/>
</dbReference>
<evidence type="ECO:0000259" key="7">
    <source>
        <dbReference type="PROSITE" id="PS50926"/>
    </source>
</evidence>
<dbReference type="PROSITE" id="PS50926">
    <property type="entry name" value="TRAM"/>
    <property type="match status" value="1"/>
</dbReference>
<dbReference type="PANTHER" id="PTHR11061:SF30">
    <property type="entry name" value="TRNA (URACIL(54)-C(5))-METHYLTRANSFERASE"/>
    <property type="match status" value="1"/>
</dbReference>
<dbReference type="PROSITE" id="PS01230">
    <property type="entry name" value="TRMA_1"/>
    <property type="match status" value="1"/>
</dbReference>
<keyword evidence="9" id="KW-1185">Reference proteome</keyword>
<keyword evidence="1 4" id="KW-0489">Methyltransferase</keyword>
<dbReference type="Proteomes" id="UP000245921">
    <property type="component" value="Unassembled WGS sequence"/>
</dbReference>
<sequence>MSIQLIPEKIVYGGYALAKYDNEVYLIENALPGELIEIEVYNKKKSVNFSKVTKIIEPSKDRVKSVCPHFNKCGGCDLLNYRYEKQIEQKENILKEQLRRIGHLNIETEKFEKSFNNLNYRNKMEFTFSKDENNNIVLGLNEKKSHKIINIEKCYIAPDYFNTIRNTVKEVVKELDIPIYDPKKRKGVLKHLVIKKSSKTNKLMIIIVTHTETLPKSKELKHLLLQKLNFDSLIHVMNSSDKVTLRGPYKTLFGEGILKENFDEFEYQIPPTSFFQINYDITEKILQYILEYIKTKNTSKDTLLDLYCGVGLFSLFYSPLFKHVTGVEYSKNSIKAAKSNLNINSIKNINFIAEDSLQYINQSIEKQKTFDYIIIDPPRSGLGVKASEKMSKITKKTLIYISCDPSTLSRDLNILSQNGFKVDSIKGFDMFPNTHHIETCVLLSRKN</sequence>
<accession>A0AA45C903</accession>
<feature type="domain" description="TRAM" evidence="7">
    <location>
        <begin position="1"/>
        <end position="54"/>
    </location>
</feature>
<dbReference type="PANTHER" id="PTHR11061">
    <property type="entry name" value="RNA M5U METHYLTRANSFERASE"/>
    <property type="match status" value="1"/>
</dbReference>
<evidence type="ECO:0000256" key="6">
    <source>
        <dbReference type="SAM" id="Coils"/>
    </source>
</evidence>
<evidence type="ECO:0000313" key="8">
    <source>
        <dbReference type="EMBL" id="PWJ96470.1"/>
    </source>
</evidence>
<evidence type="ECO:0000256" key="4">
    <source>
        <dbReference type="PROSITE-ProRule" id="PRU01024"/>
    </source>
</evidence>
<reference evidence="8 9" key="1">
    <citation type="submission" date="2018-05" db="EMBL/GenBank/DDBJ databases">
        <title>Genomic Encyclopedia of Type Strains, Phase IV (KMG-IV): sequencing the most valuable type-strain genomes for metagenomic binning, comparative biology and taxonomic classification.</title>
        <authorList>
            <person name="Goeker M."/>
        </authorList>
    </citation>
    <scope>NUCLEOTIDE SEQUENCE [LARGE SCALE GENOMIC DNA]</scope>
    <source>
        <strain evidence="8 9">DSM 24906</strain>
    </source>
</reference>
<dbReference type="CDD" id="cd02440">
    <property type="entry name" value="AdoMet_MTases"/>
    <property type="match status" value="1"/>
</dbReference>
<dbReference type="PROSITE" id="PS51687">
    <property type="entry name" value="SAM_MT_RNA_M5U"/>
    <property type="match status" value="1"/>
</dbReference>
<keyword evidence="6" id="KW-0175">Coiled coil</keyword>
<comment type="similarity">
    <text evidence="4">Belongs to the class I-like SAM-binding methyltransferase superfamily. RNA M5U methyltransferase family.</text>
</comment>
<dbReference type="InterPro" id="IPR030390">
    <property type="entry name" value="MeTrfase_TrmA_AS"/>
</dbReference>
<evidence type="ECO:0000256" key="3">
    <source>
        <dbReference type="ARBA" id="ARBA00022691"/>
    </source>
</evidence>
<feature type="binding site" evidence="4">
    <location>
        <position position="307"/>
    </location>
    <ligand>
        <name>S-adenosyl-L-methionine</name>
        <dbReference type="ChEBI" id="CHEBI:59789"/>
    </ligand>
</feature>
<dbReference type="InterPro" id="IPR010280">
    <property type="entry name" value="U5_MeTrfase_fam"/>
</dbReference>
<dbReference type="AlphaFoldDB" id="A0AA45C903"/>
<evidence type="ECO:0000256" key="2">
    <source>
        <dbReference type="ARBA" id="ARBA00022679"/>
    </source>
</evidence>
<keyword evidence="2 4" id="KW-0808">Transferase</keyword>
<feature type="binding site" evidence="4">
    <location>
        <position position="328"/>
    </location>
    <ligand>
        <name>S-adenosyl-L-methionine</name>
        <dbReference type="ChEBI" id="CHEBI:59789"/>
    </ligand>
</feature>
<keyword evidence="3 4" id="KW-0949">S-adenosyl-L-methionine</keyword>
<feature type="active site" description="Nucleophile" evidence="4">
    <location>
        <position position="403"/>
    </location>
</feature>
<dbReference type="SUPFAM" id="SSF53335">
    <property type="entry name" value="S-adenosyl-L-methionine-dependent methyltransferases"/>
    <property type="match status" value="1"/>
</dbReference>
<dbReference type="InterPro" id="IPR012340">
    <property type="entry name" value="NA-bd_OB-fold"/>
</dbReference>
<dbReference type="EMBL" id="QGGI01000001">
    <property type="protein sequence ID" value="PWJ96470.1"/>
    <property type="molecule type" value="Genomic_DNA"/>
</dbReference>
<name>A0AA45C903_9BACT</name>
<dbReference type="GO" id="GO:0070041">
    <property type="term" value="F:rRNA (uridine-C5-)-methyltransferase activity"/>
    <property type="evidence" value="ECO:0007669"/>
    <property type="project" value="TreeGrafter"/>
</dbReference>
<evidence type="ECO:0000313" key="9">
    <source>
        <dbReference type="Proteomes" id="UP000245921"/>
    </source>
</evidence>
<dbReference type="GO" id="GO:0070475">
    <property type="term" value="P:rRNA base methylation"/>
    <property type="evidence" value="ECO:0007669"/>
    <property type="project" value="TreeGrafter"/>
</dbReference>
<dbReference type="NCBIfam" id="TIGR00479">
    <property type="entry name" value="rumA"/>
    <property type="match status" value="1"/>
</dbReference>
<protein>
    <submittedName>
        <fullName evidence="8">23S rRNA (Uracil1939-C5)-methyltransferase</fullName>
    </submittedName>
</protein>
<dbReference type="RefSeq" id="WP_109603469.1">
    <property type="nucleotide sequence ID" value="NZ_QGGI01000001.1"/>
</dbReference>
<organism evidence="8 9">
    <name type="scientific">Oceanotoga teriensis</name>
    <dbReference type="NCBI Taxonomy" id="515440"/>
    <lineage>
        <taxon>Bacteria</taxon>
        <taxon>Thermotogati</taxon>
        <taxon>Thermotogota</taxon>
        <taxon>Thermotogae</taxon>
        <taxon>Petrotogales</taxon>
        <taxon>Petrotogaceae</taxon>
        <taxon>Oceanotoga</taxon>
    </lineage>
</organism>
<dbReference type="Gene3D" id="2.40.50.1070">
    <property type="match status" value="1"/>
</dbReference>
<feature type="binding site" evidence="4">
    <location>
        <position position="376"/>
    </location>
    <ligand>
        <name>S-adenosyl-L-methionine</name>
        <dbReference type="ChEBI" id="CHEBI:59789"/>
    </ligand>
</feature>
<evidence type="ECO:0000256" key="1">
    <source>
        <dbReference type="ARBA" id="ARBA00022603"/>
    </source>
</evidence>
<comment type="caution">
    <text evidence="8">The sequence shown here is derived from an EMBL/GenBank/DDBJ whole genome shotgun (WGS) entry which is preliminary data.</text>
</comment>